<dbReference type="AlphaFoldDB" id="A0AA38MHD1"/>
<dbReference type="GO" id="GO:0006309">
    <property type="term" value="P:apoptotic DNA fragmentation"/>
    <property type="evidence" value="ECO:0007669"/>
    <property type="project" value="TreeGrafter"/>
</dbReference>
<dbReference type="GO" id="GO:0046872">
    <property type="term" value="F:metal ion binding"/>
    <property type="evidence" value="ECO:0007669"/>
    <property type="project" value="InterPro"/>
</dbReference>
<feature type="domain" description="DNA/RNA non-specific endonuclease/pyrophosphatase/phosphodiesterase" evidence="4">
    <location>
        <begin position="61"/>
        <end position="298"/>
    </location>
</feature>
<dbReference type="PANTHER" id="PTHR13966">
    <property type="entry name" value="ENDONUCLEASE RELATED"/>
    <property type="match status" value="1"/>
</dbReference>
<dbReference type="GO" id="GO:0004521">
    <property type="term" value="F:RNA endonuclease activity"/>
    <property type="evidence" value="ECO:0007669"/>
    <property type="project" value="TreeGrafter"/>
</dbReference>
<dbReference type="EMBL" id="JALNTZ010000004">
    <property type="protein sequence ID" value="KAJ3656586.1"/>
    <property type="molecule type" value="Genomic_DNA"/>
</dbReference>
<dbReference type="InterPro" id="IPR001604">
    <property type="entry name" value="Endo_G_ENPP1-like_dom"/>
</dbReference>
<name>A0AA38MHD1_9CUCU</name>
<keyword evidence="3" id="KW-0255">Endonuclease</keyword>
<dbReference type="GO" id="GO:0003676">
    <property type="term" value="F:nucleic acid binding"/>
    <property type="evidence" value="ECO:0007669"/>
    <property type="project" value="InterPro"/>
</dbReference>
<dbReference type="InterPro" id="IPR040255">
    <property type="entry name" value="Non-specific_endonuclease"/>
</dbReference>
<keyword evidence="3" id="KW-0378">Hydrolase</keyword>
<evidence type="ECO:0000313" key="6">
    <source>
        <dbReference type="Proteomes" id="UP001168821"/>
    </source>
</evidence>
<comment type="similarity">
    <text evidence="1">Belongs to the DNA/RNA non-specific endonuclease family.</text>
</comment>
<dbReference type="SUPFAM" id="SSF54060">
    <property type="entry name" value="His-Me finger endonucleases"/>
    <property type="match status" value="1"/>
</dbReference>
<dbReference type="Pfam" id="PF01223">
    <property type="entry name" value="Endonuclease_NS"/>
    <property type="match status" value="1"/>
</dbReference>
<comment type="caution">
    <text evidence="5">The sequence shown here is derived from an EMBL/GenBank/DDBJ whole genome shotgun (WGS) entry which is preliminary data.</text>
</comment>
<dbReference type="GO" id="GO:0005743">
    <property type="term" value="C:mitochondrial inner membrane"/>
    <property type="evidence" value="ECO:0007669"/>
    <property type="project" value="TreeGrafter"/>
</dbReference>
<dbReference type="PANTHER" id="PTHR13966:SF17">
    <property type="entry name" value="ENDONUCLEASE-RELATED"/>
    <property type="match status" value="1"/>
</dbReference>
<evidence type="ECO:0000256" key="2">
    <source>
        <dbReference type="ARBA" id="ARBA00022722"/>
    </source>
</evidence>
<keyword evidence="2" id="KW-0540">Nuclease</keyword>
<sequence>MICTSGTRIRIATTVNLDFANFTCTDRARPYAEVVPVYETKCENDVSAFKAGYTISALNEFIPVFTGCFWLYNTPLYVKHKVNKWARSGQNYPDAPRYVSDYELFDEDALDDYDNYEARFEEMGLQEYVNDQHYLTKGQLAPHDDFLYVLQRDATYNLANVAAQWNTFDEGNWRTLENAIINLLQSQDSEGASVVTGTLKTATLTNSTGDEIELRIARLITVPRWFWKIVYFPGVHFGAIFFGYNNPYVTKFAVDAEFLTEICTTNALGTLQDSWMLNDIDNTDPFMGYTYACELTKAQIIDPLIGEIVTNFLAELNVTGFGLLPDDVK</sequence>
<evidence type="ECO:0000313" key="5">
    <source>
        <dbReference type="EMBL" id="KAJ3656586.1"/>
    </source>
</evidence>
<keyword evidence="6" id="KW-1185">Reference proteome</keyword>
<evidence type="ECO:0000256" key="3">
    <source>
        <dbReference type="ARBA" id="ARBA00022759"/>
    </source>
</evidence>
<accession>A0AA38MHD1</accession>
<protein>
    <recommendedName>
        <fullName evidence="4">DNA/RNA non-specific endonuclease/pyrophosphatase/phosphodiesterase domain-containing protein</fullName>
    </recommendedName>
</protein>
<dbReference type="GO" id="GO:0000014">
    <property type="term" value="F:single-stranded DNA endodeoxyribonuclease activity"/>
    <property type="evidence" value="ECO:0007669"/>
    <property type="project" value="TreeGrafter"/>
</dbReference>
<dbReference type="InterPro" id="IPR044925">
    <property type="entry name" value="His-Me_finger_sf"/>
</dbReference>
<proteinExistence type="inferred from homology"/>
<evidence type="ECO:0000259" key="4">
    <source>
        <dbReference type="SMART" id="SM00892"/>
    </source>
</evidence>
<gene>
    <name evidence="5" type="ORF">Zmor_015655</name>
</gene>
<dbReference type="SMART" id="SM00892">
    <property type="entry name" value="Endonuclease_NS"/>
    <property type="match status" value="1"/>
</dbReference>
<dbReference type="Proteomes" id="UP001168821">
    <property type="component" value="Unassembled WGS sequence"/>
</dbReference>
<organism evidence="5 6">
    <name type="scientific">Zophobas morio</name>
    <dbReference type="NCBI Taxonomy" id="2755281"/>
    <lineage>
        <taxon>Eukaryota</taxon>
        <taxon>Metazoa</taxon>
        <taxon>Ecdysozoa</taxon>
        <taxon>Arthropoda</taxon>
        <taxon>Hexapoda</taxon>
        <taxon>Insecta</taxon>
        <taxon>Pterygota</taxon>
        <taxon>Neoptera</taxon>
        <taxon>Endopterygota</taxon>
        <taxon>Coleoptera</taxon>
        <taxon>Polyphaga</taxon>
        <taxon>Cucujiformia</taxon>
        <taxon>Tenebrionidae</taxon>
        <taxon>Zophobas</taxon>
    </lineage>
</organism>
<evidence type="ECO:0000256" key="1">
    <source>
        <dbReference type="ARBA" id="ARBA00010052"/>
    </source>
</evidence>
<reference evidence="5" key="1">
    <citation type="journal article" date="2023" name="G3 (Bethesda)">
        <title>Whole genome assemblies of Zophobas morio and Tenebrio molitor.</title>
        <authorList>
            <person name="Kaur S."/>
            <person name="Stinson S.A."/>
            <person name="diCenzo G.C."/>
        </authorList>
    </citation>
    <scope>NUCLEOTIDE SEQUENCE</scope>
    <source>
        <strain evidence="5">QUZm001</strain>
    </source>
</reference>
<dbReference type="InterPro" id="IPR044929">
    <property type="entry name" value="DNA/RNA_non-sp_Endonuclease_sf"/>
</dbReference>
<dbReference type="GO" id="GO:0005634">
    <property type="term" value="C:nucleus"/>
    <property type="evidence" value="ECO:0007669"/>
    <property type="project" value="TreeGrafter"/>
</dbReference>
<dbReference type="Gene3D" id="3.40.570.10">
    <property type="entry name" value="Extracellular Endonuclease, subunit A"/>
    <property type="match status" value="1"/>
</dbReference>